<dbReference type="Proteomes" id="UP000501443">
    <property type="component" value="Chromosome 1"/>
</dbReference>
<name>A0AAE7DWK5_9VIBR</name>
<protein>
    <submittedName>
        <fullName evidence="1">Uncharacterized protein</fullName>
    </submittedName>
</protein>
<reference evidence="1 2" key="1">
    <citation type="submission" date="2020-05" db="EMBL/GenBank/DDBJ databases">
        <title>First description outside Europe of the emergent pathogen for shellfish aquaculture Vibrio europaeus.</title>
        <authorList>
            <person name="Dubert J."/>
            <person name="Rojas R."/>
        </authorList>
    </citation>
    <scope>NUCLEOTIDE SEQUENCE [LARGE SCALE GENOMIC DNA]</scope>
    <source>
        <strain evidence="1 2">NPI-1</strain>
    </source>
</reference>
<dbReference type="EMBL" id="CP053541">
    <property type="protein sequence ID" value="QJY36937.1"/>
    <property type="molecule type" value="Genomic_DNA"/>
</dbReference>
<organism evidence="1 2">
    <name type="scientific">Vibrio europaeus</name>
    <dbReference type="NCBI Taxonomy" id="300876"/>
    <lineage>
        <taxon>Bacteria</taxon>
        <taxon>Pseudomonadati</taxon>
        <taxon>Pseudomonadota</taxon>
        <taxon>Gammaproteobacteria</taxon>
        <taxon>Vibrionales</taxon>
        <taxon>Vibrionaceae</taxon>
        <taxon>Vibrio</taxon>
        <taxon>Vibrio oreintalis group</taxon>
    </lineage>
</organism>
<dbReference type="AlphaFoldDB" id="A0AAE7DWK5"/>
<dbReference type="InterPro" id="IPR049725">
    <property type="entry name" value="STM3845-like"/>
</dbReference>
<dbReference type="RefSeq" id="WP_171801967.1">
    <property type="nucleotide sequence ID" value="NZ_CP053541.1"/>
</dbReference>
<dbReference type="NCBIfam" id="NF038232">
    <property type="entry name" value="STM3845_fam"/>
    <property type="match status" value="1"/>
</dbReference>
<evidence type="ECO:0000313" key="2">
    <source>
        <dbReference type="Proteomes" id="UP000501443"/>
    </source>
</evidence>
<accession>A0AAE7DWK5</accession>
<sequence>MASNPYNVVTESIFSKLDYSNFSVNFSTPPIVFVCGGPMLPVPGSLRERVFRYFANDDSDNISDHLIAAEEFKDYFQDGAYDDLMEFEDDIASISTLVIIFLESAGSLVELGLFCNRVELKDRLIVFVPSEELAEKDESTPAYSSFIYLGAMKSLKRRNETSVKVYPWVRSGVMQYDELEFVVNDIKTKLSSVKKTDKFDRNNSGHMAYLIHDIIRLCEPIKLGEIEMALICLDIDVSTRSVTKSLYLLQKFKLVSPYEYSGSKYYYVNDETLSKINIGRTNNGKVFDFPNLKVQVRTSFVPALTSIEDKKEREISQKRFNALKKIIEIRKKDVPVI</sequence>
<proteinExistence type="predicted"/>
<evidence type="ECO:0000313" key="1">
    <source>
        <dbReference type="EMBL" id="QJY36937.1"/>
    </source>
</evidence>
<gene>
    <name evidence="1" type="ORF">HOO69_10080</name>
</gene>